<evidence type="ECO:0000313" key="4">
    <source>
        <dbReference type="EMBL" id="EJK65587.1"/>
    </source>
</evidence>
<keyword evidence="5" id="KW-1185">Reference proteome</keyword>
<keyword evidence="2" id="KW-0808">Transferase</keyword>
<dbReference type="GO" id="GO:0016740">
    <property type="term" value="F:transferase activity"/>
    <property type="evidence" value="ECO:0007669"/>
    <property type="project" value="UniProtKB-KW"/>
</dbReference>
<sequence length="451" mass="50961">MQSLFDPRLYSAWEDGQFLDVADDETLVDNGALRRIYDNEDVFGMWLSDEEAFIDDYDEDLDYAPIGDLKLKSISVNEMAVRQGRTKQQQGGGSTVPGSFSIQDIYHAPADDQLPPREVSQYTIIDAMGEVEVFQETFALLVYDPPNDRFVGLYSRTQKWAAGNDKLWKSYKSFCRILRKTFPERFTPQNDELVIAMSGGDYPHVKLDKLPHLDGVAPVLMFGSAFRDPNVYKNMITMPMPHILHLYCMEHYATYGTVCSQMSNSENGADSRAKHFRKWDKLKIQQFFSGRKVPTVGNPTYSVWEEVGIATGDGMSLDELSLYRYHIDLGGGGGTTWTGTIEKLLMPGLLMHHLTPTSDYIHEWLKPWEHYVPVSSHLRDLKQKFRWAEAHPNQAKRISYRATQLARLLWVGGGIRRAVRAEHCGASSTGHRCVSANISDAPGNDMAAVSS</sequence>
<dbReference type="EMBL" id="AGNL01015658">
    <property type="protein sequence ID" value="EJK65587.1"/>
    <property type="molecule type" value="Genomic_DNA"/>
</dbReference>
<dbReference type="AlphaFoldDB" id="K0T5B9"/>
<dbReference type="PANTHER" id="PTHR12203">
    <property type="entry name" value="KDEL LYS-ASP-GLU-LEU CONTAINING - RELATED"/>
    <property type="match status" value="1"/>
</dbReference>
<name>K0T5B9_THAOC</name>
<gene>
    <name evidence="4" type="ORF">THAOC_13535</name>
</gene>
<comment type="similarity">
    <text evidence="1">Belongs to the glycosyltransferase 90 family.</text>
</comment>
<evidence type="ECO:0000256" key="1">
    <source>
        <dbReference type="ARBA" id="ARBA00010118"/>
    </source>
</evidence>
<evidence type="ECO:0000313" key="5">
    <source>
        <dbReference type="Proteomes" id="UP000266841"/>
    </source>
</evidence>
<dbReference type="OrthoDB" id="48852at2759"/>
<organism evidence="4 5">
    <name type="scientific">Thalassiosira oceanica</name>
    <name type="common">Marine diatom</name>
    <dbReference type="NCBI Taxonomy" id="159749"/>
    <lineage>
        <taxon>Eukaryota</taxon>
        <taxon>Sar</taxon>
        <taxon>Stramenopiles</taxon>
        <taxon>Ochrophyta</taxon>
        <taxon>Bacillariophyta</taxon>
        <taxon>Coscinodiscophyceae</taxon>
        <taxon>Thalassiosirophycidae</taxon>
        <taxon>Thalassiosirales</taxon>
        <taxon>Thalassiosiraceae</taxon>
        <taxon>Thalassiosira</taxon>
    </lineage>
</organism>
<feature type="domain" description="Glycosyl transferase CAP10" evidence="3">
    <location>
        <begin position="192"/>
        <end position="410"/>
    </location>
</feature>
<evidence type="ECO:0000259" key="3">
    <source>
        <dbReference type="SMART" id="SM00672"/>
    </source>
</evidence>
<evidence type="ECO:0000256" key="2">
    <source>
        <dbReference type="ARBA" id="ARBA00022679"/>
    </source>
</evidence>
<reference evidence="4 5" key="1">
    <citation type="journal article" date="2012" name="Genome Biol.">
        <title>Genome and low-iron response of an oceanic diatom adapted to chronic iron limitation.</title>
        <authorList>
            <person name="Lommer M."/>
            <person name="Specht M."/>
            <person name="Roy A.S."/>
            <person name="Kraemer L."/>
            <person name="Andreson R."/>
            <person name="Gutowska M.A."/>
            <person name="Wolf J."/>
            <person name="Bergner S.V."/>
            <person name="Schilhabel M.B."/>
            <person name="Klostermeier U.C."/>
            <person name="Beiko R.G."/>
            <person name="Rosenstiel P."/>
            <person name="Hippler M."/>
            <person name="Laroche J."/>
        </authorList>
    </citation>
    <scope>NUCLEOTIDE SEQUENCE [LARGE SCALE GENOMIC DNA]</scope>
    <source>
        <strain evidence="4 5">CCMP1005</strain>
    </source>
</reference>
<dbReference type="Pfam" id="PF05686">
    <property type="entry name" value="Glyco_transf_90"/>
    <property type="match status" value="1"/>
</dbReference>
<dbReference type="PANTHER" id="PTHR12203:SF35">
    <property type="entry name" value="PROTEIN O-GLUCOSYLTRANSFERASE 1"/>
    <property type="match status" value="1"/>
</dbReference>
<protein>
    <recommendedName>
        <fullName evidence="3">Glycosyl transferase CAP10 domain-containing protein</fullName>
    </recommendedName>
</protein>
<dbReference type="SMART" id="SM00672">
    <property type="entry name" value="CAP10"/>
    <property type="match status" value="1"/>
</dbReference>
<dbReference type="InterPro" id="IPR006598">
    <property type="entry name" value="CAP10"/>
</dbReference>
<accession>K0T5B9</accession>
<comment type="caution">
    <text evidence="4">The sequence shown here is derived from an EMBL/GenBank/DDBJ whole genome shotgun (WGS) entry which is preliminary data.</text>
</comment>
<dbReference type="InterPro" id="IPR051091">
    <property type="entry name" value="O-Glucosyltr/Glycosyltrsf_90"/>
</dbReference>
<proteinExistence type="inferred from homology"/>
<dbReference type="Proteomes" id="UP000266841">
    <property type="component" value="Unassembled WGS sequence"/>
</dbReference>
<feature type="non-terminal residue" evidence="4">
    <location>
        <position position="451"/>
    </location>
</feature>